<dbReference type="EMBL" id="CP001810">
    <property type="protein sequence ID" value="ADL32971.1"/>
    <property type="molecule type" value="Genomic_DNA"/>
</dbReference>
<dbReference type="InterPro" id="IPR046097">
    <property type="entry name" value="DUF6033"/>
</dbReference>
<evidence type="ECO:0000313" key="3">
    <source>
        <dbReference type="Proteomes" id="UP000001299"/>
    </source>
</evidence>
<proteinExistence type="predicted"/>
<dbReference type="KEGG" id="bpb:bpr_I0222"/>
<evidence type="ECO:0000313" key="2">
    <source>
        <dbReference type="EMBL" id="ADL32971.1"/>
    </source>
</evidence>
<dbReference type="AlphaFoldDB" id="E0RXD3"/>
<dbReference type="STRING" id="515622.bpr_I0222"/>
<protein>
    <submittedName>
        <fullName evidence="2">Uncharacterized protein</fullName>
    </submittedName>
</protein>
<name>E0RXD3_BUTPB</name>
<dbReference type="HOGENOM" id="CLU_077368_0_0_9"/>
<reference evidence="2 3" key="1">
    <citation type="journal article" date="2010" name="PLoS ONE">
        <title>The glycobiome of the rumen bacterium Butyrivibrio proteoclasticus B316(T) highlights adaptation to a polysaccharide-rich environment.</title>
        <authorList>
            <person name="Kelly W.J."/>
            <person name="Leahy S.C."/>
            <person name="Altermann E."/>
            <person name="Yeoman C.J."/>
            <person name="Dunne J.C."/>
            <person name="Kong Z."/>
            <person name="Pacheco D.M."/>
            <person name="Li D."/>
            <person name="Noel S.J."/>
            <person name="Moon C.D."/>
            <person name="Cookson A.L."/>
            <person name="Attwood G.T."/>
        </authorList>
    </citation>
    <scope>NUCLEOTIDE SEQUENCE [LARGE SCALE GENOMIC DNA]</scope>
    <source>
        <strain evidence="3">ATCC 51982 / DSM 14932 / B316</strain>
    </source>
</reference>
<feature type="region of interest" description="Disordered" evidence="1">
    <location>
        <begin position="163"/>
        <end position="212"/>
    </location>
</feature>
<organism evidence="2 3">
    <name type="scientific">Butyrivibrio proteoclasticus (strain ATCC 51982 / DSM 14932 / B316)</name>
    <name type="common">Clostridium proteoclasticum</name>
    <dbReference type="NCBI Taxonomy" id="515622"/>
    <lineage>
        <taxon>Bacteria</taxon>
        <taxon>Bacillati</taxon>
        <taxon>Bacillota</taxon>
        <taxon>Clostridia</taxon>
        <taxon>Lachnospirales</taxon>
        <taxon>Lachnospiraceae</taxon>
        <taxon>Butyrivibrio</taxon>
    </lineage>
</organism>
<gene>
    <name evidence="2" type="ordered locus">bpr_I0222</name>
</gene>
<sequence>MEGTMSNISEIAANSGALEAIKNSGVKENSGVKSGNYGKTIGKAQLSEAGAKYYEELKKKYSNMDFVLVSKDMKEHAKQNAASYGNANKMVVLIDEEKIERMATDENFRAKYEGLISRAQSQMPALKSLAQQQGNVKSIGMQVNDNGTASFFAVMQKSSQSMTEKLAAKREAKKKAEKAAEKKAEKKEQHEEQLQKIKDKSSDGTNKVKNWEDIENDDDVEIIMASSVEELKSKIEAYNYNMRANNIQAPEEKLVGQSIDFRG</sequence>
<dbReference type="Pfam" id="PF19498">
    <property type="entry name" value="DUF6033"/>
    <property type="match status" value="1"/>
</dbReference>
<keyword evidence="3" id="KW-1185">Reference proteome</keyword>
<evidence type="ECO:0000256" key="1">
    <source>
        <dbReference type="SAM" id="MobiDB-lite"/>
    </source>
</evidence>
<dbReference type="eggNOG" id="ENOG502ZEF6">
    <property type="taxonomic scope" value="Bacteria"/>
</dbReference>
<dbReference type="Proteomes" id="UP000001299">
    <property type="component" value="Chromosome 1"/>
</dbReference>
<feature type="compositionally biased region" description="Basic and acidic residues" evidence="1">
    <location>
        <begin position="177"/>
        <end position="202"/>
    </location>
</feature>
<accession>E0RXD3</accession>